<dbReference type="PANTHER" id="PTHR43591">
    <property type="entry name" value="METHYLTRANSFERASE"/>
    <property type="match status" value="1"/>
</dbReference>
<comment type="caution">
    <text evidence="2">The sequence shown here is derived from an EMBL/GenBank/DDBJ whole genome shotgun (WGS) entry which is preliminary data.</text>
</comment>
<organism evidence="2 3">
    <name type="scientific">Candidatus Anoxymicrobium japonicum</name>
    <dbReference type="NCBI Taxonomy" id="2013648"/>
    <lineage>
        <taxon>Bacteria</taxon>
        <taxon>Bacillati</taxon>
        <taxon>Actinomycetota</taxon>
        <taxon>Candidatus Geothermincolia</taxon>
        <taxon>Candidatus Geothermincolales</taxon>
        <taxon>Candidatus Anoxymicrobiaceae</taxon>
        <taxon>Candidatus Anoxymicrobium</taxon>
    </lineage>
</organism>
<evidence type="ECO:0000313" key="2">
    <source>
        <dbReference type="EMBL" id="PKQ28045.1"/>
    </source>
</evidence>
<dbReference type="InterPro" id="IPR029063">
    <property type="entry name" value="SAM-dependent_MTases_sf"/>
</dbReference>
<accession>A0A2N3G5P6</accession>
<dbReference type="EMBL" id="PHEX01000035">
    <property type="protein sequence ID" value="PKQ28045.1"/>
    <property type="molecule type" value="Genomic_DNA"/>
</dbReference>
<feature type="domain" description="Methyltransferase type 11" evidence="1">
    <location>
        <begin position="56"/>
        <end position="151"/>
    </location>
</feature>
<sequence length="269" mass="30758">MDDKAQKWDTGSHEGFYTYYEQQSLSPATFERFKATRDTLLRLKARQHDTSSMDILDIGCGAGTQGGLWSEAGHRYVGIDINEPLIILARNRAADHGLNLRYEVGSATELPFPDASFDICVMPELLEHVPPWEDCLREAIRCLRPGGLIYISTNNTLCPIQQEFNLPLYSWYPKALKHHFERRAVSDWPELVNYAKYPAVNWFSFYYLRKYLGERGFDAFDRFDLVDDNEKSGLQKLALSAIKTLPPLRLLAHMATSYTVLVAQKQLSA</sequence>
<dbReference type="GO" id="GO:0008757">
    <property type="term" value="F:S-adenosylmethionine-dependent methyltransferase activity"/>
    <property type="evidence" value="ECO:0007669"/>
    <property type="project" value="InterPro"/>
</dbReference>
<dbReference type="CDD" id="cd02440">
    <property type="entry name" value="AdoMet_MTases"/>
    <property type="match status" value="1"/>
</dbReference>
<dbReference type="AlphaFoldDB" id="A0A2N3G5P6"/>
<dbReference type="InterPro" id="IPR013216">
    <property type="entry name" value="Methyltransf_11"/>
</dbReference>
<dbReference type="Proteomes" id="UP000233654">
    <property type="component" value="Unassembled WGS sequence"/>
</dbReference>
<dbReference type="Pfam" id="PF08241">
    <property type="entry name" value="Methyltransf_11"/>
    <property type="match status" value="1"/>
</dbReference>
<gene>
    <name evidence="2" type="ORF">CVT63_04765</name>
</gene>
<dbReference type="Gene3D" id="3.40.50.150">
    <property type="entry name" value="Vaccinia Virus protein VP39"/>
    <property type="match status" value="1"/>
</dbReference>
<protein>
    <recommendedName>
        <fullName evidence="1">Methyltransferase type 11 domain-containing protein</fullName>
    </recommendedName>
</protein>
<evidence type="ECO:0000313" key="3">
    <source>
        <dbReference type="Proteomes" id="UP000233654"/>
    </source>
</evidence>
<reference evidence="2 3" key="1">
    <citation type="journal article" date="2017" name="ISME J.">
        <title>Potential for microbial H2 and metal transformations associated with novel bacteria and archaea in deep terrestrial subsurface sediments.</title>
        <authorList>
            <person name="Hernsdorf A.W."/>
            <person name="Amano Y."/>
            <person name="Miyakawa K."/>
            <person name="Ise K."/>
            <person name="Suzuki Y."/>
            <person name="Anantharaman K."/>
            <person name="Probst A."/>
            <person name="Burstein D."/>
            <person name="Thomas B.C."/>
            <person name="Banfield J.F."/>
        </authorList>
    </citation>
    <scope>NUCLEOTIDE SEQUENCE [LARGE SCALE GENOMIC DNA]</scope>
    <source>
        <strain evidence="2">HGW-Actinobacteria-3</strain>
    </source>
</reference>
<evidence type="ECO:0000259" key="1">
    <source>
        <dbReference type="Pfam" id="PF08241"/>
    </source>
</evidence>
<dbReference type="SUPFAM" id="SSF53335">
    <property type="entry name" value="S-adenosyl-L-methionine-dependent methyltransferases"/>
    <property type="match status" value="1"/>
</dbReference>
<name>A0A2N3G5P6_9ACTN</name>
<proteinExistence type="predicted"/>